<dbReference type="EMBL" id="LKAM01000003">
    <property type="protein sequence ID" value="KUM49451.1"/>
    <property type="molecule type" value="Genomic_DNA"/>
</dbReference>
<name>A0A101M1R7_PICGL</name>
<dbReference type="AlphaFoldDB" id="A0A101M1R7"/>
<gene>
    <name evidence="1" type="ORF">ABT39_MTgene4002</name>
</gene>
<organism evidence="1">
    <name type="scientific">Picea glauca</name>
    <name type="common">White spruce</name>
    <name type="synonym">Pinus glauca</name>
    <dbReference type="NCBI Taxonomy" id="3330"/>
    <lineage>
        <taxon>Eukaryota</taxon>
        <taxon>Viridiplantae</taxon>
        <taxon>Streptophyta</taxon>
        <taxon>Embryophyta</taxon>
        <taxon>Tracheophyta</taxon>
        <taxon>Spermatophyta</taxon>
        <taxon>Pinopsida</taxon>
        <taxon>Pinidae</taxon>
        <taxon>Conifers I</taxon>
        <taxon>Pinales</taxon>
        <taxon>Pinaceae</taxon>
        <taxon>Picea</taxon>
    </lineage>
</organism>
<keyword evidence="1" id="KW-0496">Mitochondrion</keyword>
<accession>A0A101M1R7</accession>
<proteinExistence type="predicted"/>
<protein>
    <submittedName>
        <fullName evidence="1">Uncharacterized protein</fullName>
    </submittedName>
</protein>
<comment type="caution">
    <text evidence="1">The sequence shown here is derived from an EMBL/GenBank/DDBJ whole genome shotgun (WGS) entry which is preliminary data.</text>
</comment>
<evidence type="ECO:0000313" key="1">
    <source>
        <dbReference type="EMBL" id="KUM49451.1"/>
    </source>
</evidence>
<reference evidence="1" key="1">
    <citation type="journal article" date="2015" name="Genome Biol. Evol.">
        <title>Organellar Genomes of White Spruce (Picea glauca): Assembly and Annotation.</title>
        <authorList>
            <person name="Jackman S.D."/>
            <person name="Warren R.L."/>
            <person name="Gibb E.A."/>
            <person name="Vandervalk B.P."/>
            <person name="Mohamadi H."/>
            <person name="Chu J."/>
            <person name="Raymond A."/>
            <person name="Pleasance S."/>
            <person name="Coope R."/>
            <person name="Wildung M.R."/>
            <person name="Ritland C.E."/>
            <person name="Bousquet J."/>
            <person name="Jones S.J."/>
            <person name="Bohlmann J."/>
            <person name="Birol I."/>
        </authorList>
    </citation>
    <scope>NUCLEOTIDE SEQUENCE [LARGE SCALE GENOMIC DNA]</scope>
    <source>
        <tissue evidence="1">Flushing bud</tissue>
    </source>
</reference>
<geneLocation type="mitochondrion" evidence="1"/>
<sequence length="71" mass="8437">MHNIYTNTYFKDKKWNIILLTLRAHETFMPHHFSLCNKGSNYNESFHGSSTFTLLHASRSVYHFDFSSHID</sequence>